<protein>
    <submittedName>
        <fullName evidence="1">30544_t:CDS:1</fullName>
    </submittedName>
</protein>
<sequence length="99" mass="11481">FRVYGELHYLSGALLSNSNIAASRKLLQEFIVDMWATTEQSQLRYLCLNQSTLRADVYQGIADIIRNTTNEEVLLNNLEHRIIFLFTYIGSSRHILEVF</sequence>
<evidence type="ECO:0000313" key="1">
    <source>
        <dbReference type="EMBL" id="CAG8643392.1"/>
    </source>
</evidence>
<feature type="non-terminal residue" evidence="1">
    <location>
        <position position="1"/>
    </location>
</feature>
<keyword evidence="2" id="KW-1185">Reference proteome</keyword>
<organism evidence="1 2">
    <name type="scientific">Racocetra persica</name>
    <dbReference type="NCBI Taxonomy" id="160502"/>
    <lineage>
        <taxon>Eukaryota</taxon>
        <taxon>Fungi</taxon>
        <taxon>Fungi incertae sedis</taxon>
        <taxon>Mucoromycota</taxon>
        <taxon>Glomeromycotina</taxon>
        <taxon>Glomeromycetes</taxon>
        <taxon>Diversisporales</taxon>
        <taxon>Gigasporaceae</taxon>
        <taxon>Racocetra</taxon>
    </lineage>
</organism>
<accession>A0ACA9NFJ1</accession>
<evidence type="ECO:0000313" key="2">
    <source>
        <dbReference type="Proteomes" id="UP000789920"/>
    </source>
</evidence>
<name>A0ACA9NFJ1_9GLOM</name>
<reference evidence="1" key="1">
    <citation type="submission" date="2021-06" db="EMBL/GenBank/DDBJ databases">
        <authorList>
            <person name="Kallberg Y."/>
            <person name="Tangrot J."/>
            <person name="Rosling A."/>
        </authorList>
    </citation>
    <scope>NUCLEOTIDE SEQUENCE</scope>
    <source>
        <strain evidence="1">MA461A</strain>
    </source>
</reference>
<comment type="caution">
    <text evidence="1">The sequence shown here is derived from an EMBL/GenBank/DDBJ whole genome shotgun (WGS) entry which is preliminary data.</text>
</comment>
<dbReference type="Proteomes" id="UP000789920">
    <property type="component" value="Unassembled WGS sequence"/>
</dbReference>
<gene>
    <name evidence="1" type="ORF">RPERSI_LOCUS7569</name>
</gene>
<dbReference type="EMBL" id="CAJVQC010012959">
    <property type="protein sequence ID" value="CAG8643392.1"/>
    <property type="molecule type" value="Genomic_DNA"/>
</dbReference>
<proteinExistence type="predicted"/>